<feature type="transmembrane region" description="Helical" evidence="1">
    <location>
        <begin position="7"/>
        <end position="29"/>
    </location>
</feature>
<name>A0A2H0USU9_9BACT</name>
<dbReference type="AlphaFoldDB" id="A0A2H0USU9"/>
<evidence type="ECO:0000313" key="3">
    <source>
        <dbReference type="Proteomes" id="UP000231157"/>
    </source>
</evidence>
<gene>
    <name evidence="2" type="ORF">COU07_01110</name>
</gene>
<sequence>MNIKKPYLIFLALMILGLLGFYTIQLGYYPVAIVNSHIISEFSYRESLLSAEHYYTKLIDSYPNDSISEAIPSSSAELRRLMLEQMIENVLIEDELSKRVGGNVENLVEKKFEPLNVSSKEFREGVTALYGLSVDRFKALILEPKARAEILEEQIKTDESEFSDWSLEARKKARVFVFARDLNWDGEKVVLRNAQ</sequence>
<proteinExistence type="predicted"/>
<evidence type="ECO:0000313" key="2">
    <source>
        <dbReference type="EMBL" id="PIR89482.1"/>
    </source>
</evidence>
<keyword evidence="1" id="KW-0472">Membrane</keyword>
<keyword evidence="1" id="KW-1133">Transmembrane helix</keyword>
<comment type="caution">
    <text evidence="2">The sequence shown here is derived from an EMBL/GenBank/DDBJ whole genome shotgun (WGS) entry which is preliminary data.</text>
</comment>
<evidence type="ECO:0008006" key="4">
    <source>
        <dbReference type="Google" id="ProtNLM"/>
    </source>
</evidence>
<keyword evidence="1" id="KW-0812">Transmembrane</keyword>
<dbReference type="Proteomes" id="UP000231157">
    <property type="component" value="Unassembled WGS sequence"/>
</dbReference>
<dbReference type="InterPro" id="IPR027304">
    <property type="entry name" value="Trigger_fact/SurA_dom_sf"/>
</dbReference>
<dbReference type="SUPFAM" id="SSF109998">
    <property type="entry name" value="Triger factor/SurA peptide-binding domain-like"/>
    <property type="match status" value="1"/>
</dbReference>
<dbReference type="EMBL" id="PFAZ01000001">
    <property type="protein sequence ID" value="PIR89482.1"/>
    <property type="molecule type" value="Genomic_DNA"/>
</dbReference>
<reference evidence="3" key="1">
    <citation type="submission" date="2017-09" db="EMBL/GenBank/DDBJ databases">
        <title>Depth-based differentiation of microbial function through sediment-hosted aquifers and enrichment of novel symbionts in the deep terrestrial subsurface.</title>
        <authorList>
            <person name="Probst A.J."/>
            <person name="Ladd B."/>
            <person name="Jarett J.K."/>
            <person name="Geller-Mcgrath D.E."/>
            <person name="Sieber C.M.K."/>
            <person name="Emerson J.B."/>
            <person name="Anantharaman K."/>
            <person name="Thomas B.C."/>
            <person name="Malmstrom R."/>
            <person name="Stieglmeier M."/>
            <person name="Klingl A."/>
            <person name="Woyke T."/>
            <person name="Ryan C.M."/>
            <person name="Banfield J.F."/>
        </authorList>
    </citation>
    <scope>NUCLEOTIDE SEQUENCE [LARGE SCALE GENOMIC DNA]</scope>
</reference>
<protein>
    <recommendedName>
        <fullName evidence="4">PpiC domain-containing protein</fullName>
    </recommendedName>
</protein>
<evidence type="ECO:0000256" key="1">
    <source>
        <dbReference type="SAM" id="Phobius"/>
    </source>
</evidence>
<organism evidence="2 3">
    <name type="scientific">Candidatus Harrisonbacteria bacterium CG10_big_fil_rev_8_21_14_0_10_40_38</name>
    <dbReference type="NCBI Taxonomy" id="1974583"/>
    <lineage>
        <taxon>Bacteria</taxon>
        <taxon>Candidatus Harrisoniibacteriota</taxon>
    </lineage>
</organism>
<accession>A0A2H0USU9</accession>